<dbReference type="EMBL" id="JAFHBD010000006">
    <property type="protein sequence ID" value="MBN2952413.1"/>
    <property type="molecule type" value="Genomic_DNA"/>
</dbReference>
<dbReference type="EMBL" id="CYYV01000010">
    <property type="protein sequence ID" value="CUO53189.1"/>
    <property type="molecule type" value="Genomic_DNA"/>
</dbReference>
<dbReference type="PROSITE" id="PS51186">
    <property type="entry name" value="GNAT"/>
    <property type="match status" value="1"/>
</dbReference>
<feature type="domain" description="N-acetyltransferase" evidence="1">
    <location>
        <begin position="13"/>
        <end position="176"/>
    </location>
</feature>
<sequence>MNTGSAIETERLFLLPSRTDRDSEAFLQMLRDDGDFYIFCGVSPSEKHVMGFANYFERTDHELCTYSIFPKQQKDKFIGYVGVHREMEDEYEIEFYIAREYRRNGYCEEASRELINQLFGDGVSANGKNLFIDKLYVTTQTENEPTISLLRKLGFREVEDGPVMVVLGNIFEKEDNFFAHEVVKLVLTKEEFSDGN</sequence>
<protein>
    <submittedName>
        <fullName evidence="2">Acetyltransferase (GNAT) family</fullName>
    </submittedName>
    <submittedName>
        <fullName evidence="3">GNAT family N-acetyltransferase</fullName>
    </submittedName>
</protein>
<dbReference type="Proteomes" id="UP000737612">
    <property type="component" value="Unassembled WGS sequence"/>
</dbReference>
<organism evidence="2 4">
    <name type="scientific">Fusicatenibacter saccharivorans</name>
    <dbReference type="NCBI Taxonomy" id="1150298"/>
    <lineage>
        <taxon>Bacteria</taxon>
        <taxon>Bacillati</taxon>
        <taxon>Bacillota</taxon>
        <taxon>Clostridia</taxon>
        <taxon>Lachnospirales</taxon>
        <taxon>Lachnospiraceae</taxon>
        <taxon>Fusicatenibacter</taxon>
    </lineage>
</organism>
<dbReference type="InterPro" id="IPR000182">
    <property type="entry name" value="GNAT_dom"/>
</dbReference>
<dbReference type="Proteomes" id="UP000095706">
    <property type="component" value="Unassembled WGS sequence"/>
</dbReference>
<proteinExistence type="predicted"/>
<dbReference type="PANTHER" id="PTHR43792">
    <property type="entry name" value="GNAT FAMILY, PUTATIVE (AFU_ORTHOLOGUE AFUA_3G00765)-RELATED-RELATED"/>
    <property type="match status" value="1"/>
</dbReference>
<accession>A0A174FX35</accession>
<dbReference type="GO" id="GO:0016747">
    <property type="term" value="F:acyltransferase activity, transferring groups other than amino-acyl groups"/>
    <property type="evidence" value="ECO:0007669"/>
    <property type="project" value="InterPro"/>
</dbReference>
<dbReference type="Pfam" id="PF13302">
    <property type="entry name" value="Acetyltransf_3"/>
    <property type="match status" value="1"/>
</dbReference>
<dbReference type="InterPro" id="IPR016181">
    <property type="entry name" value="Acyl_CoA_acyltransferase"/>
</dbReference>
<dbReference type="Gene3D" id="3.40.630.30">
    <property type="match status" value="1"/>
</dbReference>
<gene>
    <name evidence="2" type="ORF">ERS852406_02192</name>
    <name evidence="3" type="ORF">JTJ23_02185</name>
</gene>
<keyword evidence="2" id="KW-0808">Transferase</keyword>
<dbReference type="AlphaFoldDB" id="A0A174FX35"/>
<evidence type="ECO:0000313" key="4">
    <source>
        <dbReference type="Proteomes" id="UP000095706"/>
    </source>
</evidence>
<dbReference type="GeneID" id="79855748"/>
<reference evidence="3" key="2">
    <citation type="submission" date="2021-02" db="EMBL/GenBank/DDBJ databases">
        <title>Metagenome-assembled genomes from human diarrheal sample B26.</title>
        <authorList>
            <person name="Ateba T.P."/>
            <person name="Alayande K.A."/>
            <person name="Mwanza M."/>
        </authorList>
    </citation>
    <scope>NUCLEOTIDE SEQUENCE</scope>
    <source>
        <strain evidence="3">06WH</strain>
    </source>
</reference>
<dbReference type="RefSeq" id="WP_055228064.1">
    <property type="nucleotide sequence ID" value="NZ_CAXSRP010000007.1"/>
</dbReference>
<dbReference type="SUPFAM" id="SSF55729">
    <property type="entry name" value="Acyl-CoA N-acyltransferases (Nat)"/>
    <property type="match status" value="1"/>
</dbReference>
<reference evidence="2 4" key="1">
    <citation type="submission" date="2015-09" db="EMBL/GenBank/DDBJ databases">
        <authorList>
            <consortium name="Pathogen Informatics"/>
        </authorList>
    </citation>
    <scope>NUCLEOTIDE SEQUENCE [LARGE SCALE GENOMIC DNA]</scope>
    <source>
        <strain evidence="2 4">2789STDY5608849</strain>
    </source>
</reference>
<dbReference type="PANTHER" id="PTHR43792:SF1">
    <property type="entry name" value="N-ACETYLTRANSFERASE DOMAIN-CONTAINING PROTEIN"/>
    <property type="match status" value="1"/>
</dbReference>
<evidence type="ECO:0000313" key="3">
    <source>
        <dbReference type="EMBL" id="MBN2952413.1"/>
    </source>
</evidence>
<name>A0A174FX35_9FIRM</name>
<evidence type="ECO:0000313" key="2">
    <source>
        <dbReference type="EMBL" id="CUO53189.1"/>
    </source>
</evidence>
<dbReference type="InterPro" id="IPR051531">
    <property type="entry name" value="N-acetyltransferase"/>
</dbReference>
<evidence type="ECO:0000259" key="1">
    <source>
        <dbReference type="PROSITE" id="PS51186"/>
    </source>
</evidence>